<protein>
    <recommendedName>
        <fullName evidence="3">RloB-like protein</fullName>
    </recommendedName>
</protein>
<comment type="caution">
    <text evidence="1">The sequence shown here is derived from an EMBL/GenBank/DDBJ whole genome shotgun (WGS) entry which is preliminary data.</text>
</comment>
<name>A0A151AEG3_9CLOT</name>
<dbReference type="AlphaFoldDB" id="A0A151AEG3"/>
<accession>A0A151AEG3</accession>
<dbReference type="OrthoDB" id="9796523at2"/>
<reference evidence="1 2" key="1">
    <citation type="submission" date="2016-02" db="EMBL/GenBank/DDBJ databases">
        <title>Genome sequence of Clostridium tepidiprofundi DSM 19306.</title>
        <authorList>
            <person name="Poehlein A."/>
            <person name="Daniel R."/>
        </authorList>
    </citation>
    <scope>NUCLEOTIDE SEQUENCE [LARGE SCALE GENOMIC DNA]</scope>
    <source>
        <strain evidence="1 2">DSM 19306</strain>
    </source>
</reference>
<evidence type="ECO:0000313" key="2">
    <source>
        <dbReference type="Proteomes" id="UP000075531"/>
    </source>
</evidence>
<dbReference type="Proteomes" id="UP000075531">
    <property type="component" value="Unassembled WGS sequence"/>
</dbReference>
<dbReference type="RefSeq" id="WP_066827691.1">
    <property type="nucleotide sequence ID" value="NZ_LTBA01000124.1"/>
</dbReference>
<proteinExistence type="predicted"/>
<evidence type="ECO:0000313" key="1">
    <source>
        <dbReference type="EMBL" id="KYH25964.1"/>
    </source>
</evidence>
<organism evidence="1 2">
    <name type="scientific">Clostridium tepidiprofundi DSM 19306</name>
    <dbReference type="NCBI Taxonomy" id="1121338"/>
    <lineage>
        <taxon>Bacteria</taxon>
        <taxon>Bacillati</taxon>
        <taxon>Bacillota</taxon>
        <taxon>Clostridia</taxon>
        <taxon>Eubacteriales</taxon>
        <taxon>Clostridiaceae</taxon>
        <taxon>Clostridium</taxon>
    </lineage>
</organism>
<keyword evidence="2" id="KW-1185">Reference proteome</keyword>
<dbReference type="PATRIC" id="fig|1121338.3.peg.2958"/>
<sequence length="91" mass="10771">MKLKKKAETHRKKGKRKVNPIIVIVCEGKETEVDYFEGFNSRYTRVDVRIVDKILKGKIKQKLQFPKIWLKKLLIVNYSPLTSLKWELLGQ</sequence>
<evidence type="ECO:0008006" key="3">
    <source>
        <dbReference type="Google" id="ProtNLM"/>
    </source>
</evidence>
<gene>
    <name evidence="1" type="ORF">CLTEP_28030</name>
</gene>
<dbReference type="EMBL" id="LTBA01000124">
    <property type="protein sequence ID" value="KYH25964.1"/>
    <property type="molecule type" value="Genomic_DNA"/>
</dbReference>